<dbReference type="FunFam" id="3.40.50.10380:FF:000004">
    <property type="entry name" value="Malic enzyme"/>
    <property type="match status" value="1"/>
</dbReference>
<evidence type="ECO:0000313" key="10">
    <source>
        <dbReference type="EMBL" id="VDD96614.1"/>
    </source>
</evidence>
<keyword evidence="3 7" id="KW-0479">Metal-binding</keyword>
<comment type="cofactor">
    <cofactor evidence="7">
        <name>Mg(2+)</name>
        <dbReference type="ChEBI" id="CHEBI:18420"/>
    </cofactor>
    <cofactor evidence="7">
        <name>Mn(2+)</name>
        <dbReference type="ChEBI" id="CHEBI:29035"/>
    </cofactor>
    <text evidence="7">Divalent metal cations. Prefers magnesium or manganese.</text>
</comment>
<evidence type="ECO:0000256" key="1">
    <source>
        <dbReference type="ARBA" id="ARBA00001936"/>
    </source>
</evidence>
<dbReference type="AlphaFoldDB" id="A0A0N4VMG9"/>
<feature type="active site" description="Proton donor" evidence="5">
    <location>
        <position position="141"/>
    </location>
</feature>
<dbReference type="PANTHER" id="PTHR23406:SF90">
    <property type="entry name" value="MALIC ENZYME-RELATED"/>
    <property type="match status" value="1"/>
</dbReference>
<feature type="binding site" evidence="7">
    <location>
        <position position="287"/>
    </location>
    <ligand>
        <name>a divalent metal cation</name>
        <dbReference type="ChEBI" id="CHEBI:60240"/>
    </ligand>
</feature>
<evidence type="ECO:0000313" key="11">
    <source>
        <dbReference type="Proteomes" id="UP000274131"/>
    </source>
</evidence>
<dbReference type="PIRSF" id="PIRSF000106">
    <property type="entry name" value="ME"/>
    <property type="match status" value="1"/>
</dbReference>
<evidence type="ECO:0000259" key="8">
    <source>
        <dbReference type="SMART" id="SM00919"/>
    </source>
</evidence>
<evidence type="ECO:0000256" key="2">
    <source>
        <dbReference type="ARBA" id="ARBA00008785"/>
    </source>
</evidence>
<evidence type="ECO:0000256" key="6">
    <source>
        <dbReference type="PIRSR" id="PIRSR000106-2"/>
    </source>
</evidence>
<evidence type="ECO:0000313" key="12">
    <source>
        <dbReference type="WBParaSite" id="EVEC_0001212701-mRNA-1"/>
    </source>
</evidence>
<dbReference type="InterPro" id="IPR001891">
    <property type="entry name" value="Malic_OxRdtase"/>
</dbReference>
<dbReference type="SMART" id="SM01274">
    <property type="entry name" value="malic"/>
    <property type="match status" value="1"/>
</dbReference>
<feature type="domain" description="Malic enzyme NAD-binding" evidence="8">
    <location>
        <begin position="311"/>
        <end position="561"/>
    </location>
</feature>
<evidence type="ECO:0000259" key="9">
    <source>
        <dbReference type="SMART" id="SM01274"/>
    </source>
</evidence>
<dbReference type="NCBIfam" id="NF010052">
    <property type="entry name" value="PRK13529.1"/>
    <property type="match status" value="1"/>
</dbReference>
<dbReference type="WBParaSite" id="EVEC_0001212701-mRNA-1">
    <property type="protein sequence ID" value="EVEC_0001212701-mRNA-1"/>
    <property type="gene ID" value="EVEC_0001212701"/>
</dbReference>
<dbReference type="CDD" id="cd05312">
    <property type="entry name" value="NAD_bind_1_malic_enz"/>
    <property type="match status" value="1"/>
</dbReference>
<dbReference type="FunFam" id="3.40.50.720:FF:000060">
    <property type="entry name" value="Malic enzyme"/>
    <property type="match status" value="1"/>
</dbReference>
<dbReference type="Gene3D" id="3.40.50.720">
    <property type="entry name" value="NAD(P)-binding Rossmann-like Domain"/>
    <property type="match status" value="1"/>
</dbReference>
<organism evidence="12">
    <name type="scientific">Enterobius vermicularis</name>
    <name type="common">Human pinworm</name>
    <dbReference type="NCBI Taxonomy" id="51028"/>
    <lineage>
        <taxon>Eukaryota</taxon>
        <taxon>Metazoa</taxon>
        <taxon>Ecdysozoa</taxon>
        <taxon>Nematoda</taxon>
        <taxon>Chromadorea</taxon>
        <taxon>Rhabditida</taxon>
        <taxon>Spirurina</taxon>
        <taxon>Oxyuridomorpha</taxon>
        <taxon>Oxyuroidea</taxon>
        <taxon>Oxyuridae</taxon>
        <taxon>Enterobius</taxon>
    </lineage>
</organism>
<evidence type="ECO:0000256" key="4">
    <source>
        <dbReference type="ARBA" id="ARBA00023002"/>
    </source>
</evidence>
<dbReference type="GO" id="GO:0005739">
    <property type="term" value="C:mitochondrion"/>
    <property type="evidence" value="ECO:0007669"/>
    <property type="project" value="TreeGrafter"/>
</dbReference>
<dbReference type="InterPro" id="IPR037062">
    <property type="entry name" value="Malic_N_dom_sf"/>
</dbReference>
<dbReference type="GO" id="GO:0006108">
    <property type="term" value="P:malate metabolic process"/>
    <property type="evidence" value="ECO:0007669"/>
    <property type="project" value="TreeGrafter"/>
</dbReference>
<dbReference type="SMART" id="SM00919">
    <property type="entry name" value="Malic_M"/>
    <property type="match status" value="1"/>
</dbReference>
<feature type="binding site" evidence="6">
    <location>
        <position position="196"/>
    </location>
    <ligand>
        <name>(S)-malate</name>
        <dbReference type="ChEBI" id="CHEBI:15589"/>
    </ligand>
</feature>
<dbReference type="GO" id="GO:0004473">
    <property type="term" value="F:malate dehydrogenase (decarboxylating) (NADP+) activity"/>
    <property type="evidence" value="ECO:0007669"/>
    <property type="project" value="TreeGrafter"/>
</dbReference>
<keyword evidence="11" id="KW-1185">Reference proteome</keyword>
<dbReference type="Gene3D" id="3.40.50.10380">
    <property type="entry name" value="Malic enzyme, N-terminal domain"/>
    <property type="match status" value="1"/>
</dbReference>
<dbReference type="SUPFAM" id="SSF53223">
    <property type="entry name" value="Aminoacid dehydrogenase-like, N-terminal domain"/>
    <property type="match status" value="1"/>
</dbReference>
<reference evidence="10 11" key="2">
    <citation type="submission" date="2018-10" db="EMBL/GenBank/DDBJ databases">
        <authorList>
            <consortium name="Pathogen Informatics"/>
        </authorList>
    </citation>
    <scope>NUCLEOTIDE SEQUENCE [LARGE SCALE GENOMIC DNA]</scope>
</reference>
<feature type="binding site" evidence="7">
    <location>
        <position position="286"/>
    </location>
    <ligand>
        <name>a divalent metal cation</name>
        <dbReference type="ChEBI" id="CHEBI:60240"/>
    </ligand>
</feature>
<dbReference type="Proteomes" id="UP000274131">
    <property type="component" value="Unassembled WGS sequence"/>
</dbReference>
<keyword evidence="4" id="KW-0560">Oxidoreductase</keyword>
<dbReference type="Pfam" id="PF00390">
    <property type="entry name" value="malic"/>
    <property type="match status" value="1"/>
</dbReference>
<gene>
    <name evidence="10" type="ORF">EVEC_LOCUS11365</name>
</gene>
<accession>A0A0N4VMG9</accession>
<feature type="binding site" evidence="7">
    <location>
        <position position="310"/>
    </location>
    <ligand>
        <name>a divalent metal cation</name>
        <dbReference type="ChEBI" id="CHEBI:60240"/>
    </ligand>
</feature>
<evidence type="ECO:0000256" key="5">
    <source>
        <dbReference type="PIRSR" id="PIRSR000106-1"/>
    </source>
</evidence>
<dbReference type="InterPro" id="IPR012302">
    <property type="entry name" value="Malic_NAD-bd"/>
</dbReference>
<dbReference type="PRINTS" id="PR00072">
    <property type="entry name" value="MALOXRDTASE"/>
</dbReference>
<feature type="active site" description="Proton acceptor" evidence="5">
    <location>
        <position position="214"/>
    </location>
</feature>
<protein>
    <submittedName>
        <fullName evidence="12">Malic enzyme</fullName>
    </submittedName>
</protein>
<dbReference type="STRING" id="51028.A0A0N4VMG9"/>
<dbReference type="EMBL" id="UXUI01011934">
    <property type="protein sequence ID" value="VDD96614.1"/>
    <property type="molecule type" value="Genomic_DNA"/>
</dbReference>
<dbReference type="GO" id="GO:0051287">
    <property type="term" value="F:NAD binding"/>
    <property type="evidence" value="ECO:0007669"/>
    <property type="project" value="InterPro"/>
</dbReference>
<reference evidence="12" key="1">
    <citation type="submission" date="2017-02" db="UniProtKB">
        <authorList>
            <consortium name="WormBaseParasite"/>
        </authorList>
    </citation>
    <scope>IDENTIFICATION</scope>
</reference>
<dbReference type="InterPro" id="IPR036291">
    <property type="entry name" value="NAD(P)-bd_dom_sf"/>
</dbReference>
<feature type="domain" description="Malic enzyme N-terminal" evidence="9">
    <location>
        <begin position="118"/>
        <end position="301"/>
    </location>
</feature>
<name>A0A0N4VMG9_ENTVE</name>
<dbReference type="InterPro" id="IPR012301">
    <property type="entry name" value="Malic_N_dom"/>
</dbReference>
<sequence length="618" mass="70048">MLHRRCFFYRLCSPLHTTPNLFDKDFGDPHSMSAEELELYKLYRQERVTPTKRSVDLLKTPSLNKGMGFTLRERQCLGIHGLIPPAFMTQEQQAYRVMHKLRNQPNDLARYIQLDNLQDRNEKLFYRVVCDHVEELLPIVYTPTVGLACQNFGYIYRKPKGVYITINDNSVSKIHQILCNWSEPDVRAIVVTDGERILGLGDLGAYGIGIPVGKLSLYVALGGVQPRWCLPVLLDVGTNNEKFLNDPVYIGLRHRRVRGEQYNSLLENFMKACTKRFGQKVLIQFEDFANENAYPLLDRFRHRYSTFNDDIQGTASVVVAGLTACTRVTKKSFSKSKFLFYGAGTAALGIADLCVRQMQLEGISTEEAINRIYMMDIEGLVTKSRNSRNRNMTYAKDIAPSNSLLKVVEEVKPDVLIGVSTDGGSFTEPVLRSMAKINQRPIIFALSNPTDKSECTAAEAYRYTEGRALFASGSPFPKVEINGTVYEPGQGNNSYVFPGVALGVILFQVRHIDDDIFLIAAKEIASRVTEDDLSCGRIYPRLQDIREISVYIAIAIAEHAYNKGIAGLYPKPRDLEKYVRAYQYSTKYDDMMSAIYDWPETDTVFGFPIPKNNRKDDH</sequence>
<comment type="cofactor">
    <cofactor evidence="1">
        <name>Mn(2+)</name>
        <dbReference type="ChEBI" id="CHEBI:29035"/>
    </cofactor>
</comment>
<evidence type="ECO:0000256" key="7">
    <source>
        <dbReference type="PIRSR" id="PIRSR000106-3"/>
    </source>
</evidence>
<comment type="similarity">
    <text evidence="2">Belongs to the malic enzymes family.</text>
</comment>
<dbReference type="GO" id="GO:0046872">
    <property type="term" value="F:metal ion binding"/>
    <property type="evidence" value="ECO:0007669"/>
    <property type="project" value="UniProtKB-KW"/>
</dbReference>
<feature type="binding site" evidence="6">
    <location>
        <position position="448"/>
    </location>
    <ligand>
        <name>(S)-malate</name>
        <dbReference type="ChEBI" id="CHEBI:15589"/>
    </ligand>
</feature>
<dbReference type="InterPro" id="IPR046346">
    <property type="entry name" value="Aminoacid_DH-like_N_sf"/>
</dbReference>
<dbReference type="PANTHER" id="PTHR23406">
    <property type="entry name" value="MALIC ENZYME-RELATED"/>
    <property type="match status" value="1"/>
</dbReference>
<dbReference type="Pfam" id="PF03949">
    <property type="entry name" value="Malic_M"/>
    <property type="match status" value="1"/>
</dbReference>
<dbReference type="SUPFAM" id="SSF51735">
    <property type="entry name" value="NAD(P)-binding Rossmann-fold domains"/>
    <property type="match status" value="1"/>
</dbReference>
<dbReference type="OrthoDB" id="5365701at2759"/>
<feature type="binding site" evidence="6">
    <location>
        <position position="492"/>
    </location>
    <ligand>
        <name>(S)-malate</name>
        <dbReference type="ChEBI" id="CHEBI:15589"/>
    </ligand>
</feature>
<proteinExistence type="inferred from homology"/>
<evidence type="ECO:0000256" key="3">
    <source>
        <dbReference type="ARBA" id="ARBA00022723"/>
    </source>
</evidence>